<comment type="caution">
    <text evidence="10">Lacks conserved residue(s) required for the propagation of feature annotation.</text>
</comment>
<dbReference type="Pfam" id="PF02581">
    <property type="entry name" value="TMP-TENI"/>
    <property type="match status" value="1"/>
</dbReference>
<feature type="binding site" evidence="10">
    <location>
        <begin position="33"/>
        <end position="37"/>
    </location>
    <ligand>
        <name>4-amino-2-methyl-5-(diphosphooxymethyl)pyrimidine</name>
        <dbReference type="ChEBI" id="CHEBI:57841"/>
    </ligand>
</feature>
<evidence type="ECO:0000256" key="6">
    <source>
        <dbReference type="ARBA" id="ARBA00022977"/>
    </source>
</evidence>
<feature type="binding site" evidence="10">
    <location>
        <position position="65"/>
    </location>
    <ligand>
        <name>4-amino-2-methyl-5-(diphosphooxymethyl)pyrimidine</name>
        <dbReference type="ChEBI" id="CHEBI:57841"/>
    </ligand>
</feature>
<dbReference type="EMBL" id="FNQP01000002">
    <property type="protein sequence ID" value="SDZ84872.1"/>
    <property type="molecule type" value="Genomic_DNA"/>
</dbReference>
<evidence type="ECO:0000256" key="3">
    <source>
        <dbReference type="ARBA" id="ARBA00022679"/>
    </source>
</evidence>
<evidence type="ECO:0000256" key="4">
    <source>
        <dbReference type="ARBA" id="ARBA00022723"/>
    </source>
</evidence>
<feature type="domain" description="Thiamine phosphate synthase/TenI" evidence="13">
    <location>
        <begin position="5"/>
        <end position="183"/>
    </location>
</feature>
<keyword evidence="3 10" id="KW-0808">Transferase</keyword>
<comment type="catalytic activity">
    <reaction evidence="7 10 11">
        <text>4-methyl-5-(2-phosphooxyethyl)-thiazole + 4-amino-2-methyl-5-(diphosphooxymethyl)pyrimidine + H(+) = thiamine phosphate + diphosphate</text>
        <dbReference type="Rhea" id="RHEA:22328"/>
        <dbReference type="ChEBI" id="CHEBI:15378"/>
        <dbReference type="ChEBI" id="CHEBI:33019"/>
        <dbReference type="ChEBI" id="CHEBI:37575"/>
        <dbReference type="ChEBI" id="CHEBI:57841"/>
        <dbReference type="ChEBI" id="CHEBI:58296"/>
        <dbReference type="EC" id="2.5.1.3"/>
    </reaction>
</comment>
<dbReference type="NCBIfam" id="TIGR00693">
    <property type="entry name" value="thiE"/>
    <property type="match status" value="1"/>
</dbReference>
<accession>A0A1H3WEV9</accession>
<dbReference type="InterPro" id="IPR034291">
    <property type="entry name" value="TMP_synthase"/>
</dbReference>
<keyword evidence="4 10" id="KW-0479">Metal-binding</keyword>
<feature type="binding site" evidence="10">
    <location>
        <position position="66"/>
    </location>
    <ligand>
        <name>Mg(2+)</name>
        <dbReference type="ChEBI" id="CHEBI:18420"/>
    </ligand>
</feature>
<evidence type="ECO:0000313" key="15">
    <source>
        <dbReference type="Proteomes" id="UP000199397"/>
    </source>
</evidence>
<comment type="function">
    <text evidence="1 10">Condenses 4-methyl-5-(beta-hydroxyethyl)thiazole monophosphate (THZ-P) and 2-methyl-4-amino-5-hydroxymethyl pyrimidine pyrophosphate (HMP-PP) to form thiamine monophosphate (TMP).</text>
</comment>
<keyword evidence="15" id="KW-1185">Reference proteome</keyword>
<name>A0A1H3WEV9_9GAMM</name>
<evidence type="ECO:0000313" key="14">
    <source>
        <dbReference type="EMBL" id="SDZ84872.1"/>
    </source>
</evidence>
<evidence type="ECO:0000256" key="10">
    <source>
        <dbReference type="HAMAP-Rule" id="MF_00097"/>
    </source>
</evidence>
<dbReference type="GO" id="GO:0005737">
    <property type="term" value="C:cytoplasm"/>
    <property type="evidence" value="ECO:0007669"/>
    <property type="project" value="TreeGrafter"/>
</dbReference>
<dbReference type="InterPro" id="IPR013785">
    <property type="entry name" value="Aldolase_TIM"/>
</dbReference>
<feature type="binding site" evidence="10">
    <location>
        <begin position="131"/>
        <end position="133"/>
    </location>
    <ligand>
        <name>2-[(2R,5Z)-2-carboxy-4-methylthiazol-5(2H)-ylidene]ethyl phosphate</name>
        <dbReference type="ChEBI" id="CHEBI:62899"/>
    </ligand>
</feature>
<evidence type="ECO:0000256" key="9">
    <source>
        <dbReference type="ARBA" id="ARBA00047883"/>
    </source>
</evidence>
<proteinExistence type="inferred from homology"/>
<feature type="binding site" evidence="10">
    <location>
        <position position="104"/>
    </location>
    <ligand>
        <name>4-amino-2-methyl-5-(diphosphooxymethyl)pyrimidine</name>
        <dbReference type="ChEBI" id="CHEBI:57841"/>
    </ligand>
</feature>
<dbReference type="Proteomes" id="UP000199397">
    <property type="component" value="Unassembled WGS sequence"/>
</dbReference>
<comment type="cofactor">
    <cofactor evidence="10">
        <name>Mg(2+)</name>
        <dbReference type="ChEBI" id="CHEBI:18420"/>
    </cofactor>
    <text evidence="10">Binds 1 Mg(2+) ion per subunit.</text>
</comment>
<dbReference type="FunFam" id="3.20.20.70:FF:000096">
    <property type="entry name" value="Thiamine-phosphate synthase"/>
    <property type="match status" value="1"/>
</dbReference>
<feature type="binding site" evidence="10">
    <location>
        <position position="85"/>
    </location>
    <ligand>
        <name>Mg(2+)</name>
        <dbReference type="ChEBI" id="CHEBI:18420"/>
    </ligand>
</feature>
<feature type="binding site" evidence="10">
    <location>
        <position position="161"/>
    </location>
    <ligand>
        <name>2-[(2R,5Z)-2-carboxy-4-methylthiazol-5(2H)-ylidene]ethyl phosphate</name>
        <dbReference type="ChEBI" id="CHEBI:62899"/>
    </ligand>
</feature>
<keyword evidence="6 10" id="KW-0784">Thiamine biosynthesis</keyword>
<evidence type="ECO:0000256" key="12">
    <source>
        <dbReference type="RuleBase" id="RU004253"/>
    </source>
</evidence>
<dbReference type="PANTHER" id="PTHR20857:SF15">
    <property type="entry name" value="THIAMINE-PHOSPHATE SYNTHASE"/>
    <property type="match status" value="1"/>
</dbReference>
<comment type="catalytic activity">
    <reaction evidence="8 10 11">
        <text>2-(2-carboxy-4-methylthiazol-5-yl)ethyl phosphate + 4-amino-2-methyl-5-(diphosphooxymethyl)pyrimidine + 2 H(+) = thiamine phosphate + CO2 + diphosphate</text>
        <dbReference type="Rhea" id="RHEA:47848"/>
        <dbReference type="ChEBI" id="CHEBI:15378"/>
        <dbReference type="ChEBI" id="CHEBI:16526"/>
        <dbReference type="ChEBI" id="CHEBI:33019"/>
        <dbReference type="ChEBI" id="CHEBI:37575"/>
        <dbReference type="ChEBI" id="CHEBI:57841"/>
        <dbReference type="ChEBI" id="CHEBI:62890"/>
        <dbReference type="EC" id="2.5.1.3"/>
    </reaction>
</comment>
<evidence type="ECO:0000256" key="1">
    <source>
        <dbReference type="ARBA" id="ARBA00003814"/>
    </source>
</evidence>
<comment type="similarity">
    <text evidence="10 11">Belongs to the thiamine-phosphate synthase family.</text>
</comment>
<dbReference type="GO" id="GO:0004789">
    <property type="term" value="F:thiamine-phosphate diphosphorylase activity"/>
    <property type="evidence" value="ECO:0007669"/>
    <property type="project" value="UniProtKB-UniRule"/>
</dbReference>
<dbReference type="Gene3D" id="3.20.20.70">
    <property type="entry name" value="Aldolase class I"/>
    <property type="match status" value="1"/>
</dbReference>
<evidence type="ECO:0000256" key="7">
    <source>
        <dbReference type="ARBA" id="ARBA00047334"/>
    </source>
</evidence>
<dbReference type="CDD" id="cd00564">
    <property type="entry name" value="TMP_TenI"/>
    <property type="match status" value="1"/>
</dbReference>
<dbReference type="GO" id="GO:0009228">
    <property type="term" value="P:thiamine biosynthetic process"/>
    <property type="evidence" value="ECO:0007669"/>
    <property type="project" value="UniProtKB-KW"/>
</dbReference>
<evidence type="ECO:0000256" key="11">
    <source>
        <dbReference type="RuleBase" id="RU003826"/>
    </source>
</evidence>
<sequence length="212" mass="22507">MMQGLYVITDGSTGETLFSKVEQALGGGATIVQYRDKTTDQARREQEAAALRSLCHAHHALFIINDDVALAQAVQADGVHVGRDDAVVSAAREVLGNTAIIGVSCYNQLQLALNAAEQGADYIAFGSFFPSSTKPNAPHATLELLCQARQQLALPICAIGGISLENAPNLLVNGADMLAVIADVFNSPDIAHQASRYQALFLESRAAFPPHH</sequence>
<keyword evidence="5 10" id="KW-0460">Magnesium</keyword>
<gene>
    <name evidence="10" type="primary">thiE</name>
    <name evidence="14" type="ORF">SAMN05660964_00393</name>
</gene>
<dbReference type="AlphaFoldDB" id="A0A1H3WEV9"/>
<dbReference type="STRING" id="525918.SAMN05660964_00393"/>
<dbReference type="PANTHER" id="PTHR20857">
    <property type="entry name" value="THIAMINE-PHOSPHATE PYROPHOSPHORYLASE"/>
    <property type="match status" value="1"/>
</dbReference>
<dbReference type="GO" id="GO:0009229">
    <property type="term" value="P:thiamine diphosphate biosynthetic process"/>
    <property type="evidence" value="ECO:0007669"/>
    <property type="project" value="UniProtKB-UniRule"/>
</dbReference>
<dbReference type="EC" id="2.5.1.3" evidence="10"/>
<evidence type="ECO:0000259" key="13">
    <source>
        <dbReference type="Pfam" id="PF02581"/>
    </source>
</evidence>
<protein>
    <recommendedName>
        <fullName evidence="10">Thiamine-phosphate synthase</fullName>
        <shortName evidence="10">TP synthase</shortName>
        <shortName evidence="10">TPS</shortName>
        <ecNumber evidence="10">2.5.1.3</ecNumber>
    </recommendedName>
    <alternativeName>
        <fullName evidence="10">Thiamine-phosphate pyrophosphorylase</fullName>
        <shortName evidence="10">TMP pyrophosphorylase</shortName>
        <shortName evidence="10">TMP-PPase</shortName>
    </alternativeName>
</protein>
<evidence type="ECO:0000256" key="5">
    <source>
        <dbReference type="ARBA" id="ARBA00022842"/>
    </source>
</evidence>
<organism evidence="14 15">
    <name type="scientific">Thiothrix caldifontis</name>
    <dbReference type="NCBI Taxonomy" id="525918"/>
    <lineage>
        <taxon>Bacteria</taxon>
        <taxon>Pseudomonadati</taxon>
        <taxon>Pseudomonadota</taxon>
        <taxon>Gammaproteobacteria</taxon>
        <taxon>Thiotrichales</taxon>
        <taxon>Thiotrichaceae</taxon>
        <taxon>Thiothrix</taxon>
    </lineage>
</organism>
<dbReference type="InterPro" id="IPR022998">
    <property type="entry name" value="ThiamineP_synth_TenI"/>
</dbReference>
<dbReference type="HAMAP" id="MF_00097">
    <property type="entry name" value="TMP_synthase"/>
    <property type="match status" value="1"/>
</dbReference>
<comment type="pathway">
    <text evidence="2 10 12">Cofactor biosynthesis; thiamine diphosphate biosynthesis; thiamine phosphate from 4-amino-2-methyl-5-diphosphomethylpyrimidine and 4-methyl-5-(2-phosphoethyl)-thiazole: step 1/1.</text>
</comment>
<reference evidence="14 15" key="1">
    <citation type="submission" date="2016-10" db="EMBL/GenBank/DDBJ databases">
        <authorList>
            <person name="de Groot N.N."/>
        </authorList>
    </citation>
    <scope>NUCLEOTIDE SEQUENCE [LARGE SCALE GENOMIC DNA]</scope>
    <source>
        <strain evidence="14 15">DSM 21228</strain>
    </source>
</reference>
<dbReference type="GO" id="GO:0000287">
    <property type="term" value="F:magnesium ion binding"/>
    <property type="evidence" value="ECO:0007669"/>
    <property type="project" value="UniProtKB-UniRule"/>
</dbReference>
<evidence type="ECO:0000256" key="2">
    <source>
        <dbReference type="ARBA" id="ARBA00005165"/>
    </source>
</evidence>
<dbReference type="UniPathway" id="UPA00060">
    <property type="reaction ID" value="UER00141"/>
</dbReference>
<dbReference type="RefSeq" id="WP_342719185.1">
    <property type="nucleotide sequence ID" value="NZ_FNQP01000002.1"/>
</dbReference>
<dbReference type="InterPro" id="IPR036206">
    <property type="entry name" value="ThiamineP_synth_sf"/>
</dbReference>
<evidence type="ECO:0000256" key="8">
    <source>
        <dbReference type="ARBA" id="ARBA00047851"/>
    </source>
</evidence>
<comment type="catalytic activity">
    <reaction evidence="9 10 11">
        <text>2-[(2R,5Z)-2-carboxy-4-methylthiazol-5(2H)-ylidene]ethyl phosphate + 4-amino-2-methyl-5-(diphosphooxymethyl)pyrimidine + 2 H(+) = thiamine phosphate + CO2 + diphosphate</text>
        <dbReference type="Rhea" id="RHEA:47844"/>
        <dbReference type="ChEBI" id="CHEBI:15378"/>
        <dbReference type="ChEBI" id="CHEBI:16526"/>
        <dbReference type="ChEBI" id="CHEBI:33019"/>
        <dbReference type="ChEBI" id="CHEBI:37575"/>
        <dbReference type="ChEBI" id="CHEBI:57841"/>
        <dbReference type="ChEBI" id="CHEBI:62899"/>
        <dbReference type="EC" id="2.5.1.3"/>
    </reaction>
</comment>
<dbReference type="SUPFAM" id="SSF51391">
    <property type="entry name" value="Thiamin phosphate synthase"/>
    <property type="match status" value="1"/>
</dbReference>
<feature type="binding site" evidence="10">
    <location>
        <position position="134"/>
    </location>
    <ligand>
        <name>4-amino-2-methyl-5-(diphosphooxymethyl)pyrimidine</name>
        <dbReference type="ChEBI" id="CHEBI:57841"/>
    </ligand>
</feature>